<evidence type="ECO:0000313" key="2">
    <source>
        <dbReference type="EMBL" id="MBV7379184.1"/>
    </source>
</evidence>
<accession>A0ABS6T261</accession>
<dbReference type="InterPro" id="IPR050662">
    <property type="entry name" value="Sec-metab_biosynth-thioest"/>
</dbReference>
<gene>
    <name evidence="2" type="ORF">KJP28_09605</name>
</gene>
<dbReference type="Pfam" id="PF17778">
    <property type="entry name" value="WHD_BLACT"/>
    <property type="match status" value="1"/>
</dbReference>
<dbReference type="EMBL" id="JAHUZE010000002">
    <property type="protein sequence ID" value="MBV7379184.1"/>
    <property type="molecule type" value="Genomic_DNA"/>
</dbReference>
<dbReference type="RefSeq" id="WP_218392330.1">
    <property type="nucleotide sequence ID" value="NZ_JAHUZE010000002.1"/>
</dbReference>
<dbReference type="SMART" id="SM00849">
    <property type="entry name" value="Lactamase_B"/>
    <property type="match status" value="1"/>
</dbReference>
<protein>
    <submittedName>
        <fullName evidence="2">MBL fold metallo-hydrolase</fullName>
    </submittedName>
</protein>
<name>A0ABS6T261_9RHOB</name>
<organism evidence="2 3">
    <name type="scientific">Maritimibacter dapengensis</name>
    <dbReference type="NCBI Taxonomy" id="2836868"/>
    <lineage>
        <taxon>Bacteria</taxon>
        <taxon>Pseudomonadati</taxon>
        <taxon>Pseudomonadota</taxon>
        <taxon>Alphaproteobacteria</taxon>
        <taxon>Rhodobacterales</taxon>
        <taxon>Roseobacteraceae</taxon>
        <taxon>Maritimibacter</taxon>
    </lineage>
</organism>
<evidence type="ECO:0000259" key="1">
    <source>
        <dbReference type="SMART" id="SM00849"/>
    </source>
</evidence>
<dbReference type="PANTHER" id="PTHR23131:SF0">
    <property type="entry name" value="ENDORIBONUCLEASE LACTB2"/>
    <property type="match status" value="1"/>
</dbReference>
<sequence>MDKTNAPVPGEMEFLEPGIRRILCPNPSPMTYWGTNTFILGEGSVAVVDPGPDMPGHLDAILAGVATGERIAKILVTHAHVDHSPGARLLSDRTGAPVMAFGNALAGRSKVMCDLVSGGMASGGEGVDQGFRPDETLEDGDEIDVGGLSIGAIWTPGHFANHLSFAIGDAVLVGDHVMAWASSLVSPPDGDLTAFMASCEKLRARHDRVHYPAHGPAITDPTARLDWLIAHRKSRESEILAVLTSGPRDVAQLTRAIYTDTPDTLIPAAERNVFAHLIDLHTRGFVTSSPALTPDARFMRNEAEKM</sequence>
<dbReference type="Proteomes" id="UP000756530">
    <property type="component" value="Unassembled WGS sequence"/>
</dbReference>
<dbReference type="Pfam" id="PF00753">
    <property type="entry name" value="Lactamase_B"/>
    <property type="match status" value="1"/>
</dbReference>
<dbReference type="InterPro" id="IPR041516">
    <property type="entry name" value="LACTB2_WH"/>
</dbReference>
<dbReference type="PANTHER" id="PTHR23131">
    <property type="entry name" value="ENDORIBONUCLEASE LACTB2"/>
    <property type="match status" value="1"/>
</dbReference>
<keyword evidence="3" id="KW-1185">Reference proteome</keyword>
<feature type="domain" description="Metallo-beta-lactamase" evidence="1">
    <location>
        <begin position="34"/>
        <end position="214"/>
    </location>
</feature>
<dbReference type="InterPro" id="IPR001279">
    <property type="entry name" value="Metallo-B-lactamas"/>
</dbReference>
<dbReference type="CDD" id="cd16278">
    <property type="entry name" value="metallo-hydrolase-like_MBL-fold"/>
    <property type="match status" value="1"/>
</dbReference>
<evidence type="ECO:0000313" key="3">
    <source>
        <dbReference type="Proteomes" id="UP000756530"/>
    </source>
</evidence>
<proteinExistence type="predicted"/>
<reference evidence="2 3" key="1">
    <citation type="submission" date="2021-05" db="EMBL/GenBank/DDBJ databases">
        <title>Culturable bacteria isolated from Daya Bay.</title>
        <authorList>
            <person name="Zheng W."/>
            <person name="Yu S."/>
            <person name="Huang Y."/>
        </authorList>
    </citation>
    <scope>NUCLEOTIDE SEQUENCE [LARGE SCALE GENOMIC DNA]</scope>
    <source>
        <strain evidence="2 3">DP4N28-5</strain>
    </source>
</reference>
<comment type="caution">
    <text evidence="2">The sequence shown here is derived from an EMBL/GenBank/DDBJ whole genome shotgun (WGS) entry which is preliminary data.</text>
</comment>